<dbReference type="EMBL" id="CATQJA010002630">
    <property type="protein sequence ID" value="CAJ0574441.1"/>
    <property type="molecule type" value="Genomic_DNA"/>
</dbReference>
<proteinExistence type="predicted"/>
<evidence type="ECO:0000313" key="3">
    <source>
        <dbReference type="Proteomes" id="UP001177023"/>
    </source>
</evidence>
<feature type="signal peptide" evidence="1">
    <location>
        <begin position="1"/>
        <end position="17"/>
    </location>
</feature>
<sequence>MLYRLATTAIFYVLISADIYEYPSSVWDEKTWAKDDLYSTCTLRFTKDWHQRGCAQAVNYTTRNHLDKIFVKVGLTLEDGTFKSMCLRPFVNHIKFYQKVVGELYVVPGLAFPYCRFKYTQKENEGPWLAAFSISPRAVVGPSLGVD</sequence>
<protein>
    <submittedName>
        <fullName evidence="2">Uncharacterized protein</fullName>
    </submittedName>
</protein>
<keyword evidence="3" id="KW-1185">Reference proteome</keyword>
<feature type="chain" id="PRO_5041389054" evidence="1">
    <location>
        <begin position="18"/>
        <end position="147"/>
    </location>
</feature>
<feature type="non-terminal residue" evidence="2">
    <location>
        <position position="147"/>
    </location>
</feature>
<keyword evidence="1" id="KW-0732">Signal</keyword>
<organism evidence="2 3">
    <name type="scientific">Mesorhabditis spiculigera</name>
    <dbReference type="NCBI Taxonomy" id="96644"/>
    <lineage>
        <taxon>Eukaryota</taxon>
        <taxon>Metazoa</taxon>
        <taxon>Ecdysozoa</taxon>
        <taxon>Nematoda</taxon>
        <taxon>Chromadorea</taxon>
        <taxon>Rhabditida</taxon>
        <taxon>Rhabditina</taxon>
        <taxon>Rhabditomorpha</taxon>
        <taxon>Rhabditoidea</taxon>
        <taxon>Rhabditidae</taxon>
        <taxon>Mesorhabditinae</taxon>
        <taxon>Mesorhabditis</taxon>
    </lineage>
</organism>
<comment type="caution">
    <text evidence="2">The sequence shown here is derived from an EMBL/GenBank/DDBJ whole genome shotgun (WGS) entry which is preliminary data.</text>
</comment>
<evidence type="ECO:0000313" key="2">
    <source>
        <dbReference type="EMBL" id="CAJ0574441.1"/>
    </source>
</evidence>
<dbReference type="AlphaFoldDB" id="A0AA36FZX2"/>
<name>A0AA36FZX2_9BILA</name>
<dbReference type="Proteomes" id="UP001177023">
    <property type="component" value="Unassembled WGS sequence"/>
</dbReference>
<gene>
    <name evidence="2" type="ORF">MSPICULIGERA_LOCUS12774</name>
</gene>
<evidence type="ECO:0000256" key="1">
    <source>
        <dbReference type="SAM" id="SignalP"/>
    </source>
</evidence>
<accession>A0AA36FZX2</accession>
<reference evidence="2" key="1">
    <citation type="submission" date="2023-06" db="EMBL/GenBank/DDBJ databases">
        <authorList>
            <person name="Delattre M."/>
        </authorList>
    </citation>
    <scope>NUCLEOTIDE SEQUENCE</scope>
    <source>
        <strain evidence="2">AF72</strain>
    </source>
</reference>